<feature type="domain" description="HTH gntR-type" evidence="4">
    <location>
        <begin position="27"/>
        <end position="94"/>
    </location>
</feature>
<dbReference type="EMBL" id="FTOU01000011">
    <property type="protein sequence ID" value="SIS99564.1"/>
    <property type="molecule type" value="Genomic_DNA"/>
</dbReference>
<dbReference type="Gene3D" id="1.20.120.530">
    <property type="entry name" value="GntR ligand-binding domain-like"/>
    <property type="match status" value="1"/>
</dbReference>
<dbReference type="InterPro" id="IPR036390">
    <property type="entry name" value="WH_DNA-bd_sf"/>
</dbReference>
<comment type="caution">
    <text evidence="5">The sequence shown here is derived from an EMBL/GenBank/DDBJ whole genome shotgun (WGS) entry which is preliminary data.</text>
</comment>
<dbReference type="CDD" id="cd07377">
    <property type="entry name" value="WHTH_GntR"/>
    <property type="match status" value="1"/>
</dbReference>
<reference evidence="5 6" key="1">
    <citation type="submission" date="2017-01" db="EMBL/GenBank/DDBJ databases">
        <authorList>
            <person name="Varghese N."/>
            <person name="Submissions S."/>
        </authorList>
    </citation>
    <scope>NUCLEOTIDE SEQUENCE [LARGE SCALE GENOMIC DNA]</scope>
    <source>
        <strain evidence="5 6">DSM 18447</strain>
    </source>
</reference>
<protein>
    <submittedName>
        <fullName evidence="5">Transcriptional regulator, GntR family</fullName>
    </submittedName>
</protein>
<keyword evidence="2" id="KW-0238">DNA-binding</keyword>
<dbReference type="InterPro" id="IPR000524">
    <property type="entry name" value="Tscrpt_reg_HTH_GntR"/>
</dbReference>
<evidence type="ECO:0000256" key="1">
    <source>
        <dbReference type="ARBA" id="ARBA00023015"/>
    </source>
</evidence>
<evidence type="ECO:0000313" key="6">
    <source>
        <dbReference type="Proteomes" id="UP000186216"/>
    </source>
</evidence>
<dbReference type="PANTHER" id="PTHR43537">
    <property type="entry name" value="TRANSCRIPTIONAL REGULATOR, GNTR FAMILY"/>
    <property type="match status" value="1"/>
</dbReference>
<accession>A0AA46A6K9</accession>
<keyword evidence="1" id="KW-0805">Transcription regulation</keyword>
<dbReference type="Gene3D" id="1.10.10.10">
    <property type="entry name" value="Winged helix-like DNA-binding domain superfamily/Winged helix DNA-binding domain"/>
    <property type="match status" value="1"/>
</dbReference>
<organism evidence="5 6">
    <name type="scientific">Paracoccus saliphilus</name>
    <dbReference type="NCBI Taxonomy" id="405559"/>
    <lineage>
        <taxon>Bacteria</taxon>
        <taxon>Pseudomonadati</taxon>
        <taxon>Pseudomonadota</taxon>
        <taxon>Alphaproteobacteria</taxon>
        <taxon>Rhodobacterales</taxon>
        <taxon>Paracoccaceae</taxon>
        <taxon>Paracoccus</taxon>
    </lineage>
</organism>
<dbReference type="Pfam" id="PF00392">
    <property type="entry name" value="GntR"/>
    <property type="match status" value="1"/>
</dbReference>
<dbReference type="GO" id="GO:0003700">
    <property type="term" value="F:DNA-binding transcription factor activity"/>
    <property type="evidence" value="ECO:0007669"/>
    <property type="project" value="InterPro"/>
</dbReference>
<dbReference type="SUPFAM" id="SSF46785">
    <property type="entry name" value="Winged helix' DNA-binding domain"/>
    <property type="match status" value="1"/>
</dbReference>
<dbReference type="Proteomes" id="UP000186216">
    <property type="component" value="Unassembled WGS sequence"/>
</dbReference>
<dbReference type="GO" id="GO:0003677">
    <property type="term" value="F:DNA binding"/>
    <property type="evidence" value="ECO:0007669"/>
    <property type="project" value="UniProtKB-KW"/>
</dbReference>
<dbReference type="InterPro" id="IPR036388">
    <property type="entry name" value="WH-like_DNA-bd_sf"/>
</dbReference>
<name>A0AA46A6K9_9RHOB</name>
<dbReference type="PANTHER" id="PTHR43537:SF24">
    <property type="entry name" value="GLUCONATE OPERON TRANSCRIPTIONAL REPRESSOR"/>
    <property type="match status" value="1"/>
</dbReference>
<keyword evidence="3" id="KW-0804">Transcription</keyword>
<evidence type="ECO:0000259" key="4">
    <source>
        <dbReference type="PROSITE" id="PS50949"/>
    </source>
</evidence>
<evidence type="ECO:0000256" key="3">
    <source>
        <dbReference type="ARBA" id="ARBA00023163"/>
    </source>
</evidence>
<sequence length="241" mass="27021">MLVCFTPYWYSTSMENAPLSKIDKPPATLRDMVQERMREAIIDGHFKPGERLIERVMCEQLGVSRTVIRETIRYLEAEGLVEYLPHKGPIIARMNWNEARQIYDIRRMLETAAATTCASNMTPQLAGQLQAALADLKQSYGEKSPGALFRATASFYQVIFEGAGHSVAWEIVQRLNGRISRLRMMTLSSSDRKQPGQAHMKAICDAIVSGDPEAARQAVNRHLDDVTTIAEHLLAAEDLES</sequence>
<dbReference type="SUPFAM" id="SSF48008">
    <property type="entry name" value="GntR ligand-binding domain-like"/>
    <property type="match status" value="1"/>
</dbReference>
<dbReference type="PROSITE" id="PS50949">
    <property type="entry name" value="HTH_GNTR"/>
    <property type="match status" value="1"/>
</dbReference>
<dbReference type="InterPro" id="IPR008920">
    <property type="entry name" value="TF_FadR/GntR_C"/>
</dbReference>
<evidence type="ECO:0000313" key="5">
    <source>
        <dbReference type="EMBL" id="SIS99564.1"/>
    </source>
</evidence>
<dbReference type="PRINTS" id="PR00035">
    <property type="entry name" value="HTHGNTR"/>
</dbReference>
<proteinExistence type="predicted"/>
<dbReference type="SMART" id="SM00345">
    <property type="entry name" value="HTH_GNTR"/>
    <property type="match status" value="1"/>
</dbReference>
<dbReference type="SMART" id="SM00895">
    <property type="entry name" value="FCD"/>
    <property type="match status" value="1"/>
</dbReference>
<evidence type="ECO:0000256" key="2">
    <source>
        <dbReference type="ARBA" id="ARBA00023125"/>
    </source>
</evidence>
<dbReference type="Pfam" id="PF07729">
    <property type="entry name" value="FCD"/>
    <property type="match status" value="1"/>
</dbReference>
<gene>
    <name evidence="5" type="ORF">SAMN05421772_111146</name>
</gene>
<dbReference type="InterPro" id="IPR011711">
    <property type="entry name" value="GntR_C"/>
</dbReference>
<dbReference type="AlphaFoldDB" id="A0AA46A6K9"/>